<sequence>MSKVMGFMESKFMPVAGRIGSQRHLVAIRDGFVSIMPLIIVGSLAVLLNNLPIDAFQNFMVSVFGESWKSVGGNMWNGSFAILGLLVAASISYHLAKSYDIDGLSAALVSIASLIILTPVTEDWGISYAWTGAQGIFVAVITSLLVTELFKVLIRSKFTISMPDGVPEGVMKSFKALIPATIILILIGLIQALLTSLAEKSLFEIVFTLIQEPLQAVSNSLPSAIVVAFLNHFLWFFGLHGTNILGPIIEPIYLPLIEKNQQLFAAGTSAFDVPYIVTKPFFDAYVYMGGSGTTIALIIAIFLVVKTKHYRTVGKLSAAPGIFNINEPVIFGLPIVLNPLMFIPFLLAPVVLTVTSYLALSLGIVPKTVAIVPWTTPPIISGYLVTGGSWTGIALQLVNLTIATLMYIPFLLASERAQLKKTNETSDKIA</sequence>
<dbReference type="Proteomes" id="UP001064027">
    <property type="component" value="Chromosome"/>
</dbReference>
<evidence type="ECO:0000313" key="2">
    <source>
        <dbReference type="Proteomes" id="UP001064027"/>
    </source>
</evidence>
<dbReference type="EMBL" id="CP104558">
    <property type="protein sequence ID" value="UXH43380.1"/>
    <property type="molecule type" value="Genomic_DNA"/>
</dbReference>
<keyword evidence="2" id="KW-1185">Reference proteome</keyword>
<protein>
    <submittedName>
        <fullName evidence="1">PTS cellobiose transporter subunit IIC</fullName>
        <ecNumber evidence="1">2.7.1.205</ecNumber>
    </submittedName>
</protein>
<reference evidence="1" key="1">
    <citation type="submission" date="2022-09" db="EMBL/GenBank/DDBJ databases">
        <title>Complete genome sequence of Rossellomorea vietnamensis strain RL-WG62, a newly isolated PGPR with the potential for plant salinity stress alleviation.</title>
        <authorList>
            <person name="Ren L."/>
            <person name="Wang G."/>
            <person name="Hu H."/>
        </authorList>
    </citation>
    <scope>NUCLEOTIDE SEQUENCE</scope>
    <source>
        <strain evidence="1">RL-WG62</strain>
    </source>
</reference>
<gene>
    <name evidence="1" type="primary">celB</name>
    <name evidence="1" type="ORF">N5C46_17165</name>
</gene>
<evidence type="ECO:0000313" key="1">
    <source>
        <dbReference type="EMBL" id="UXH43380.1"/>
    </source>
</evidence>
<dbReference type="EC" id="2.7.1.205" evidence="1"/>
<name>A0ACD4C403_9BACI</name>
<organism evidence="1 2">
    <name type="scientific">Rossellomorea vietnamensis</name>
    <dbReference type="NCBI Taxonomy" id="218284"/>
    <lineage>
        <taxon>Bacteria</taxon>
        <taxon>Bacillati</taxon>
        <taxon>Bacillota</taxon>
        <taxon>Bacilli</taxon>
        <taxon>Bacillales</taxon>
        <taxon>Bacillaceae</taxon>
        <taxon>Rossellomorea</taxon>
    </lineage>
</organism>
<proteinExistence type="predicted"/>
<accession>A0ACD4C403</accession>
<keyword evidence="1" id="KW-0808">Transferase</keyword>